<organism evidence="6 7">
    <name type="scientific">Steinernema glaseri</name>
    <dbReference type="NCBI Taxonomy" id="37863"/>
    <lineage>
        <taxon>Eukaryota</taxon>
        <taxon>Metazoa</taxon>
        <taxon>Ecdysozoa</taxon>
        <taxon>Nematoda</taxon>
        <taxon>Chromadorea</taxon>
        <taxon>Rhabditida</taxon>
        <taxon>Tylenchina</taxon>
        <taxon>Panagrolaimomorpha</taxon>
        <taxon>Strongyloidoidea</taxon>
        <taxon>Steinernematidae</taxon>
        <taxon>Steinernema</taxon>
    </lineage>
</organism>
<keyword evidence="4" id="KW-0560">Oxidoreductase</keyword>
<evidence type="ECO:0000256" key="5">
    <source>
        <dbReference type="SAM" id="SignalP"/>
    </source>
</evidence>
<dbReference type="GO" id="GO:0020037">
    <property type="term" value="F:heme binding"/>
    <property type="evidence" value="ECO:0007669"/>
    <property type="project" value="InterPro"/>
</dbReference>
<keyword evidence="2" id="KW-0479">Metal-binding</keyword>
<dbReference type="GO" id="GO:0016712">
    <property type="term" value="F:oxidoreductase activity, acting on paired donors, with incorporation or reduction of molecular oxygen, reduced flavin or flavoprotein as one donor, and incorporation of one atom of oxygen"/>
    <property type="evidence" value="ECO:0007669"/>
    <property type="project" value="TreeGrafter"/>
</dbReference>
<dbReference type="SUPFAM" id="SSF48264">
    <property type="entry name" value="Cytochrome P450"/>
    <property type="match status" value="1"/>
</dbReference>
<dbReference type="GO" id="GO:0005506">
    <property type="term" value="F:iron ion binding"/>
    <property type="evidence" value="ECO:0007669"/>
    <property type="project" value="InterPro"/>
</dbReference>
<dbReference type="InterPro" id="IPR001128">
    <property type="entry name" value="Cyt_P450"/>
</dbReference>
<dbReference type="GO" id="GO:0005737">
    <property type="term" value="C:cytoplasm"/>
    <property type="evidence" value="ECO:0007669"/>
    <property type="project" value="TreeGrafter"/>
</dbReference>
<name>A0A1I7XYA9_9BILA</name>
<dbReference type="PANTHER" id="PTHR24300">
    <property type="entry name" value="CYTOCHROME P450 508A4-RELATED"/>
    <property type="match status" value="1"/>
</dbReference>
<accession>A0A1I7XYA9</accession>
<keyword evidence="5" id="KW-0732">Signal</keyword>
<dbReference type="InterPro" id="IPR002401">
    <property type="entry name" value="Cyt_P450_E_grp-I"/>
</dbReference>
<dbReference type="Gene3D" id="1.10.630.10">
    <property type="entry name" value="Cytochrome P450"/>
    <property type="match status" value="1"/>
</dbReference>
<dbReference type="Pfam" id="PF00067">
    <property type="entry name" value="p450"/>
    <property type="match status" value="1"/>
</dbReference>
<dbReference type="GO" id="GO:0006805">
    <property type="term" value="P:xenobiotic metabolic process"/>
    <property type="evidence" value="ECO:0007669"/>
    <property type="project" value="TreeGrafter"/>
</dbReference>
<dbReference type="InterPro" id="IPR036396">
    <property type="entry name" value="Cyt_P450_sf"/>
</dbReference>
<feature type="signal peptide" evidence="5">
    <location>
        <begin position="1"/>
        <end position="23"/>
    </location>
</feature>
<evidence type="ECO:0000256" key="1">
    <source>
        <dbReference type="ARBA" id="ARBA00010617"/>
    </source>
</evidence>
<evidence type="ECO:0000256" key="4">
    <source>
        <dbReference type="ARBA" id="ARBA00023033"/>
    </source>
</evidence>
<dbReference type="Proteomes" id="UP000095287">
    <property type="component" value="Unplaced"/>
</dbReference>
<dbReference type="WBParaSite" id="L893_g10550.t1">
    <property type="protein sequence ID" value="L893_g10550.t1"/>
    <property type="gene ID" value="L893_g10550"/>
</dbReference>
<keyword evidence="3" id="KW-0408">Iron</keyword>
<protein>
    <submittedName>
        <fullName evidence="7">Cytochrome P450</fullName>
    </submittedName>
</protein>
<keyword evidence="4" id="KW-0503">Monooxygenase</keyword>
<reference evidence="7" key="1">
    <citation type="submission" date="2016-11" db="UniProtKB">
        <authorList>
            <consortium name="WormBaseParasite"/>
        </authorList>
    </citation>
    <scope>IDENTIFICATION</scope>
</reference>
<evidence type="ECO:0000313" key="7">
    <source>
        <dbReference type="WBParaSite" id="L893_g10550.t1"/>
    </source>
</evidence>
<dbReference type="PRINTS" id="PR00463">
    <property type="entry name" value="EP450I"/>
</dbReference>
<evidence type="ECO:0000256" key="2">
    <source>
        <dbReference type="ARBA" id="ARBA00022723"/>
    </source>
</evidence>
<dbReference type="GO" id="GO:0006082">
    <property type="term" value="P:organic acid metabolic process"/>
    <property type="evidence" value="ECO:0007669"/>
    <property type="project" value="TreeGrafter"/>
</dbReference>
<comment type="similarity">
    <text evidence="1">Belongs to the cytochrome P450 family.</text>
</comment>
<sequence length="288" mass="34013">MIPCCVLLVVFLALFWWIRSTKRKDLPPGPTPLPFLGNAHQLFWAFLNGRSHVDVYVEWKKKYGNVYTMYVGPFHIVIIADYKTTMEAFVRNGEHHAARPPFYMFNTVRNDRGVTFAKGPGWQEQRRFSLRTLRDFGFGRNIMQLRILEEFHYRTEQLDRLLEEKGGKPMVLDPRHFMDLLISSIINRILVGYRYDEVSSEPEALITDLQTLRDFGFGRNIMQLRILEEFHYRTEQLDRLLEEKGGKPMVLDPRHFMDLLISSIINRILVGYRYDESNALPTELSWHI</sequence>
<evidence type="ECO:0000256" key="3">
    <source>
        <dbReference type="ARBA" id="ARBA00023004"/>
    </source>
</evidence>
<dbReference type="PANTHER" id="PTHR24300:SF375">
    <property type="entry name" value="CYTOCHROME P450 FAMILY"/>
    <property type="match status" value="1"/>
</dbReference>
<dbReference type="AlphaFoldDB" id="A0A1I7XYA9"/>
<evidence type="ECO:0000313" key="6">
    <source>
        <dbReference type="Proteomes" id="UP000095287"/>
    </source>
</evidence>
<proteinExistence type="inferred from homology"/>
<feature type="chain" id="PRO_5009311585" evidence="5">
    <location>
        <begin position="24"/>
        <end position="288"/>
    </location>
</feature>
<keyword evidence="6" id="KW-1185">Reference proteome</keyword>
<dbReference type="InterPro" id="IPR050182">
    <property type="entry name" value="Cytochrome_P450_fam2"/>
</dbReference>